<accession>A0A6G1HXM9</accession>
<keyword evidence="4" id="KW-1185">Reference proteome</keyword>
<dbReference type="InterPro" id="IPR001138">
    <property type="entry name" value="Zn2Cys6_DnaBD"/>
</dbReference>
<name>A0A6G1HXM9_9PEZI</name>
<feature type="compositionally biased region" description="Low complexity" evidence="2">
    <location>
        <begin position="57"/>
        <end position="78"/>
    </location>
</feature>
<gene>
    <name evidence="3" type="ORF">EJ06DRAFT_476810</name>
</gene>
<organism evidence="3 4">
    <name type="scientific">Trichodelitschia bisporula</name>
    <dbReference type="NCBI Taxonomy" id="703511"/>
    <lineage>
        <taxon>Eukaryota</taxon>
        <taxon>Fungi</taxon>
        <taxon>Dikarya</taxon>
        <taxon>Ascomycota</taxon>
        <taxon>Pezizomycotina</taxon>
        <taxon>Dothideomycetes</taxon>
        <taxon>Dothideomycetes incertae sedis</taxon>
        <taxon>Phaeotrichales</taxon>
        <taxon>Phaeotrichaceae</taxon>
        <taxon>Trichodelitschia</taxon>
    </lineage>
</organism>
<feature type="compositionally biased region" description="Low complexity" evidence="2">
    <location>
        <begin position="36"/>
        <end position="49"/>
    </location>
</feature>
<sequence length="536" mass="60421">MFPVSPEPESQSEQSQLPTLTQALPILPSPENEQYSPAHSAASRDASSAVIIRTPQAIAASPSSSSSTSPSASSAGSPKARRRNSPISPIGVTTPKTIVKKKAPASASSGKEKAEKKVGRRRGPLRPEQRQQAHEIRKLRACLRCKFLKKVCDKGDPCGGCQPAHARLWQVPCTRMDIKDIASFLKGWNADYERHVNCSVSIANIKGFSQYEHRFYITHGYGYFMPIKAHEVYVVDEKCFGVDWMEQLGPSNSQTKTFEVNTAKLAANLDTISAPMISNYLDMHIDQGFEKFVDEYFDGTKFVTELLKTTYRYYVRTQLPVIRKGLKLVVAYALTLHITLIEGLPEQQRRESLIVDPQSRYYGKSCAPVMINFQIKKAMADMWRELMKDILEELSALYSSVYSGDKLKNWPTIFMTAALILCVWELMQFDCHYRVPDEGAVKNFCHDMESVPVGVIVGLFSAISTKLPSFLEWDTRKHSHVLNNNLAVCDAMTEIRGHVEKYETYLRGRNDAKYDREDFDCLSNKFLSKLVIRANS</sequence>
<dbReference type="GO" id="GO:0000981">
    <property type="term" value="F:DNA-binding transcription factor activity, RNA polymerase II-specific"/>
    <property type="evidence" value="ECO:0007669"/>
    <property type="project" value="InterPro"/>
</dbReference>
<reference evidence="3" key="1">
    <citation type="journal article" date="2020" name="Stud. Mycol.">
        <title>101 Dothideomycetes genomes: a test case for predicting lifestyles and emergence of pathogens.</title>
        <authorList>
            <person name="Haridas S."/>
            <person name="Albert R."/>
            <person name="Binder M."/>
            <person name="Bloem J."/>
            <person name="Labutti K."/>
            <person name="Salamov A."/>
            <person name="Andreopoulos B."/>
            <person name="Baker S."/>
            <person name="Barry K."/>
            <person name="Bills G."/>
            <person name="Bluhm B."/>
            <person name="Cannon C."/>
            <person name="Castanera R."/>
            <person name="Culley D."/>
            <person name="Daum C."/>
            <person name="Ezra D."/>
            <person name="Gonzalez J."/>
            <person name="Henrissat B."/>
            <person name="Kuo A."/>
            <person name="Liang C."/>
            <person name="Lipzen A."/>
            <person name="Lutzoni F."/>
            <person name="Magnuson J."/>
            <person name="Mondo S."/>
            <person name="Nolan M."/>
            <person name="Ohm R."/>
            <person name="Pangilinan J."/>
            <person name="Park H.-J."/>
            <person name="Ramirez L."/>
            <person name="Alfaro M."/>
            <person name="Sun H."/>
            <person name="Tritt A."/>
            <person name="Yoshinaga Y."/>
            <person name="Zwiers L.-H."/>
            <person name="Turgeon B."/>
            <person name="Goodwin S."/>
            <person name="Spatafora J."/>
            <person name="Crous P."/>
            <person name="Grigoriev I."/>
        </authorList>
    </citation>
    <scope>NUCLEOTIDE SEQUENCE</scope>
    <source>
        <strain evidence="3">CBS 262.69</strain>
    </source>
</reference>
<protein>
    <recommendedName>
        <fullName evidence="5">Zn(2)-C6 fungal-type domain-containing protein</fullName>
    </recommendedName>
</protein>
<evidence type="ECO:0000256" key="2">
    <source>
        <dbReference type="SAM" id="MobiDB-lite"/>
    </source>
</evidence>
<dbReference type="GO" id="GO:0008270">
    <property type="term" value="F:zinc ion binding"/>
    <property type="evidence" value="ECO:0007669"/>
    <property type="project" value="InterPro"/>
</dbReference>
<dbReference type="PANTHER" id="PTHR35392">
    <property type="entry name" value="ZN(II)2CYS6 TRANSCRIPTION FACTOR (EUROFUNG)-RELATED-RELATED"/>
    <property type="match status" value="1"/>
</dbReference>
<evidence type="ECO:0000313" key="4">
    <source>
        <dbReference type="Proteomes" id="UP000799640"/>
    </source>
</evidence>
<evidence type="ECO:0000256" key="1">
    <source>
        <dbReference type="ARBA" id="ARBA00023242"/>
    </source>
</evidence>
<dbReference type="InterPro" id="IPR052973">
    <property type="entry name" value="Fungal_sec-metab_reg_TF"/>
</dbReference>
<dbReference type="AlphaFoldDB" id="A0A6G1HXM9"/>
<dbReference type="PANTHER" id="PTHR35392:SF1">
    <property type="entry name" value="ZN(II)2CYS6 TRANSCRIPTION FACTOR (EUROFUNG)"/>
    <property type="match status" value="1"/>
</dbReference>
<evidence type="ECO:0000313" key="3">
    <source>
        <dbReference type="EMBL" id="KAF2400694.1"/>
    </source>
</evidence>
<dbReference type="CDD" id="cd00067">
    <property type="entry name" value="GAL4"/>
    <property type="match status" value="1"/>
</dbReference>
<dbReference type="EMBL" id="ML996694">
    <property type="protein sequence ID" value="KAF2400694.1"/>
    <property type="molecule type" value="Genomic_DNA"/>
</dbReference>
<evidence type="ECO:0008006" key="5">
    <source>
        <dbReference type="Google" id="ProtNLM"/>
    </source>
</evidence>
<feature type="region of interest" description="Disordered" evidence="2">
    <location>
        <begin position="1"/>
        <end position="133"/>
    </location>
</feature>
<keyword evidence="1" id="KW-0539">Nucleus</keyword>
<proteinExistence type="predicted"/>
<dbReference type="Proteomes" id="UP000799640">
    <property type="component" value="Unassembled WGS sequence"/>
</dbReference>
<dbReference type="OrthoDB" id="5420905at2759"/>
<feature type="compositionally biased region" description="Low complexity" evidence="2">
    <location>
        <begin position="7"/>
        <end position="22"/>
    </location>
</feature>